<dbReference type="CTD" id="78775784"/>
<accession>A0A6A5GR19</accession>
<dbReference type="KEGG" id="crq:GCK72_013430"/>
<dbReference type="AlphaFoldDB" id="A0A6A5GR19"/>
<protein>
    <submittedName>
        <fullName evidence="1">Uncharacterized protein</fullName>
    </submittedName>
</protein>
<proteinExistence type="predicted"/>
<evidence type="ECO:0000313" key="1">
    <source>
        <dbReference type="EMBL" id="KAF1756975.1"/>
    </source>
</evidence>
<comment type="caution">
    <text evidence="1">The sequence shown here is derived from an EMBL/GenBank/DDBJ whole genome shotgun (WGS) entry which is preliminary data.</text>
</comment>
<gene>
    <name evidence="1" type="ORF">GCK72_013430</name>
</gene>
<dbReference type="GeneID" id="78775784"/>
<dbReference type="EMBL" id="WUAV01000004">
    <property type="protein sequence ID" value="KAF1756975.1"/>
    <property type="molecule type" value="Genomic_DNA"/>
</dbReference>
<name>A0A6A5GR19_CAERE</name>
<sequence>MTFIRGQFFKYTLVIGGITVLDSKIEEVEIEVDVWEDELLLDQIPDDSGHLISLHLDDVSSLNLLSRHCASHTLLLLVSSDVKDSTSVQLALDCRWIGSIWKSVASGDAASDTSELVILGGVSHVDLKEVSNILHINLLWLKVEGFESDLKVVFVFENLEMNELVIEQ</sequence>
<organism evidence="1 2">
    <name type="scientific">Caenorhabditis remanei</name>
    <name type="common">Caenorhabditis vulgaris</name>
    <dbReference type="NCBI Taxonomy" id="31234"/>
    <lineage>
        <taxon>Eukaryota</taxon>
        <taxon>Metazoa</taxon>
        <taxon>Ecdysozoa</taxon>
        <taxon>Nematoda</taxon>
        <taxon>Chromadorea</taxon>
        <taxon>Rhabditida</taxon>
        <taxon>Rhabditina</taxon>
        <taxon>Rhabditomorpha</taxon>
        <taxon>Rhabditoidea</taxon>
        <taxon>Rhabditidae</taxon>
        <taxon>Peloderinae</taxon>
        <taxon>Caenorhabditis</taxon>
    </lineage>
</organism>
<dbReference type="Proteomes" id="UP000483820">
    <property type="component" value="Chromosome IV"/>
</dbReference>
<evidence type="ECO:0000313" key="2">
    <source>
        <dbReference type="Proteomes" id="UP000483820"/>
    </source>
</evidence>
<dbReference type="RefSeq" id="XP_053584620.1">
    <property type="nucleotide sequence ID" value="XM_053729848.1"/>
</dbReference>
<reference evidence="1 2" key="1">
    <citation type="submission" date="2019-12" db="EMBL/GenBank/DDBJ databases">
        <title>Chromosome-level assembly of the Caenorhabditis remanei genome.</title>
        <authorList>
            <person name="Teterina A.A."/>
            <person name="Willis J.H."/>
            <person name="Phillips P.C."/>
        </authorList>
    </citation>
    <scope>NUCLEOTIDE SEQUENCE [LARGE SCALE GENOMIC DNA]</scope>
    <source>
        <strain evidence="1 2">PX506</strain>
        <tissue evidence="1">Whole organism</tissue>
    </source>
</reference>